<feature type="domain" description="DUF4874" evidence="2">
    <location>
        <begin position="21"/>
        <end position="191"/>
    </location>
</feature>
<sequence length="476" mass="55351">MMSNYYPKQLSGDQTKTLLINPDRGFRFEVYLDVKTGKSIYEYADQDAIAALKREASLYTDDQPRIVQVYFYLTGYQHKPLDAQAFDHMNAFFDELAKLNLKALLRFAYISEDKRPYRQAPSVHRVQQHLEQLSGWLQEHRRQIHALQAGIIGPWGEWSQHARDTTDESTILHSLLLNSPQDLTVQVRYLNIKNRNINVTEKWNEQRIGFHDDFLIGIDHEWNTAGKNHESNEYQQLLRESKNTVVDGESIWLFANPMYLETKYVAPELMTQRMVENHFTTLSIAHNYHEIETNSYFNVTLENELKRTGKSEGLKFPQTGSFEYWKHVPVTPDLLDEKHWPYQSSWFWDQKKQPIKRNYFEYLRDYLGYRLETTQISYNSALNAAVYLTLKNTGFAAPLALAKIELLAVNKQQDVIGKALVEKSTLQTNNEITTVIPLTKSDQPDKVGVKLLATNGSTARLANECQWADGINWFKL</sequence>
<dbReference type="Proteomes" id="UP000247698">
    <property type="component" value="Unassembled WGS sequence"/>
</dbReference>
<proteinExistence type="predicted"/>
<dbReference type="Pfam" id="PF16173">
    <property type="entry name" value="DUF4874"/>
    <property type="match status" value="1"/>
</dbReference>
<dbReference type="EMBL" id="QGLG01000001">
    <property type="protein sequence ID" value="PXY86028.1"/>
    <property type="molecule type" value="Genomic_DNA"/>
</dbReference>
<organism evidence="3 4">
    <name type="scientific">Lactobacillus melliventris</name>
    <dbReference type="NCBI Taxonomy" id="1218507"/>
    <lineage>
        <taxon>Bacteria</taxon>
        <taxon>Bacillati</taxon>
        <taxon>Bacillota</taxon>
        <taxon>Bacilli</taxon>
        <taxon>Lactobacillales</taxon>
        <taxon>Lactobacillaceae</taxon>
        <taxon>Lactobacillus</taxon>
    </lineage>
</organism>
<evidence type="ECO:0000259" key="2">
    <source>
        <dbReference type="Pfam" id="PF16173"/>
    </source>
</evidence>
<name>A0ABX5N6E6_9LACO</name>
<protein>
    <recommendedName>
        <fullName evidence="5">DUF4874 domain-containing protein</fullName>
    </recommendedName>
</protein>
<evidence type="ECO:0000259" key="1">
    <source>
        <dbReference type="Pfam" id="PF16116"/>
    </source>
</evidence>
<feature type="domain" description="DUF4832" evidence="1">
    <location>
        <begin position="207"/>
        <end position="438"/>
    </location>
</feature>
<reference evidence="3 4" key="1">
    <citation type="submission" date="2018-05" db="EMBL/GenBank/DDBJ databases">
        <title>Reference genomes for bee gut microbiota database.</title>
        <authorList>
            <person name="Ellegaard K.M."/>
        </authorList>
    </citation>
    <scope>NUCLEOTIDE SEQUENCE [LARGE SCALE GENOMIC DNA]</scope>
    <source>
        <strain evidence="3 4">ESL0184</strain>
    </source>
</reference>
<gene>
    <name evidence="3" type="ORF">DK873_00295</name>
</gene>
<dbReference type="InterPro" id="IPR032267">
    <property type="entry name" value="DUF4832"/>
</dbReference>
<keyword evidence="4" id="KW-1185">Reference proteome</keyword>
<accession>A0ABX5N6E6</accession>
<evidence type="ECO:0008006" key="5">
    <source>
        <dbReference type="Google" id="ProtNLM"/>
    </source>
</evidence>
<evidence type="ECO:0000313" key="4">
    <source>
        <dbReference type="Proteomes" id="UP000247698"/>
    </source>
</evidence>
<comment type="caution">
    <text evidence="3">The sequence shown here is derived from an EMBL/GenBank/DDBJ whole genome shotgun (WGS) entry which is preliminary data.</text>
</comment>
<dbReference type="InterPro" id="IPR032379">
    <property type="entry name" value="DUF4874"/>
</dbReference>
<dbReference type="Pfam" id="PF16116">
    <property type="entry name" value="DUF4832"/>
    <property type="match status" value="1"/>
</dbReference>
<evidence type="ECO:0000313" key="3">
    <source>
        <dbReference type="EMBL" id="PXY86028.1"/>
    </source>
</evidence>